<keyword evidence="6 7" id="KW-0472">Membrane</keyword>
<accession>A0A4E0S4A5</accession>
<dbReference type="EMBL" id="JXXN02000028">
    <property type="protein sequence ID" value="THD28990.1"/>
    <property type="molecule type" value="Genomic_DNA"/>
</dbReference>
<evidence type="ECO:0000256" key="2">
    <source>
        <dbReference type="ARBA" id="ARBA00007467"/>
    </source>
</evidence>
<evidence type="ECO:0000256" key="5">
    <source>
        <dbReference type="ARBA" id="ARBA00022989"/>
    </source>
</evidence>
<keyword evidence="3" id="KW-0813">Transport</keyword>
<evidence type="ECO:0000256" key="6">
    <source>
        <dbReference type="ARBA" id="ARBA00023136"/>
    </source>
</evidence>
<proteinExistence type="inferred from homology"/>
<dbReference type="PIRSF" id="PIRSF015974">
    <property type="entry name" value="CLN3_BTN1"/>
    <property type="match status" value="1"/>
</dbReference>
<evidence type="ECO:0000256" key="4">
    <source>
        <dbReference type="ARBA" id="ARBA00022692"/>
    </source>
</evidence>
<feature type="transmembrane region" description="Helical" evidence="7">
    <location>
        <begin position="316"/>
        <end position="338"/>
    </location>
</feature>
<evidence type="ECO:0000313" key="9">
    <source>
        <dbReference type="Proteomes" id="UP000230066"/>
    </source>
</evidence>
<dbReference type="Proteomes" id="UP000230066">
    <property type="component" value="Unassembled WGS sequence"/>
</dbReference>
<dbReference type="InterPro" id="IPR018460">
    <property type="entry name" value="Battenin_disease_Cln3_subgr"/>
</dbReference>
<dbReference type="Pfam" id="PF02487">
    <property type="entry name" value="CLN3"/>
    <property type="match status" value="1"/>
</dbReference>
<name>A0A4E0S4A5_FASHE</name>
<organism evidence="8 9">
    <name type="scientific">Fasciola hepatica</name>
    <name type="common">Liver fluke</name>
    <dbReference type="NCBI Taxonomy" id="6192"/>
    <lineage>
        <taxon>Eukaryota</taxon>
        <taxon>Metazoa</taxon>
        <taxon>Spiralia</taxon>
        <taxon>Lophotrochozoa</taxon>
        <taxon>Platyhelminthes</taxon>
        <taxon>Trematoda</taxon>
        <taxon>Digenea</taxon>
        <taxon>Plagiorchiida</taxon>
        <taxon>Echinostomata</taxon>
        <taxon>Echinostomatoidea</taxon>
        <taxon>Fasciolidae</taxon>
        <taxon>Fasciola</taxon>
    </lineage>
</organism>
<dbReference type="InterPro" id="IPR036259">
    <property type="entry name" value="MFS_trans_sf"/>
</dbReference>
<evidence type="ECO:0000313" key="8">
    <source>
        <dbReference type="EMBL" id="THD28990.1"/>
    </source>
</evidence>
<comment type="caution">
    <text evidence="8">The sequence shown here is derived from an EMBL/GenBank/DDBJ whole genome shotgun (WGS) entry which is preliminary data.</text>
</comment>
<gene>
    <name evidence="8" type="ORF">D915_000167</name>
</gene>
<evidence type="ECO:0000256" key="7">
    <source>
        <dbReference type="RuleBase" id="RU361113"/>
    </source>
</evidence>
<feature type="transmembrane region" description="Helical" evidence="7">
    <location>
        <begin position="20"/>
        <end position="41"/>
    </location>
</feature>
<feature type="transmembrane region" description="Helical" evidence="7">
    <location>
        <begin position="385"/>
        <end position="404"/>
    </location>
</feature>
<dbReference type="GO" id="GO:0012505">
    <property type="term" value="C:endomembrane system"/>
    <property type="evidence" value="ECO:0007669"/>
    <property type="project" value="UniProtKB-SubCell"/>
</dbReference>
<dbReference type="SUPFAM" id="SSF103473">
    <property type="entry name" value="MFS general substrate transporter"/>
    <property type="match status" value="1"/>
</dbReference>
<dbReference type="GO" id="GO:0051453">
    <property type="term" value="P:regulation of intracellular pH"/>
    <property type="evidence" value="ECO:0007669"/>
    <property type="project" value="TreeGrafter"/>
</dbReference>
<dbReference type="PANTHER" id="PTHR10981">
    <property type="entry name" value="BATTENIN"/>
    <property type="match status" value="1"/>
</dbReference>
<keyword evidence="5 7" id="KW-1133">Transmembrane helix</keyword>
<feature type="transmembrane region" description="Helical" evidence="7">
    <location>
        <begin position="97"/>
        <end position="115"/>
    </location>
</feature>
<evidence type="ECO:0000256" key="1">
    <source>
        <dbReference type="ARBA" id="ARBA00004127"/>
    </source>
</evidence>
<dbReference type="PRINTS" id="PR01315">
    <property type="entry name" value="BATTENIN"/>
</dbReference>
<sequence>MIRFFSKCRSIPRRRWRNLISFWCFGLGNNFSYVIMLSAALDIIKKQEHSGPELQLRKYHTNCTETGTGSVLLADILPSMGIKFLAPLFIHQLHFHFKILLSCALALNSFILVSFSPSMAVSLLGIVSASFSCGIGDVSFLSMTAFFHKDCVSAWSSGTGAAGLVGALAYASLTTSTSPETALLILTVVPISMVLVYFCLLSRPDHPKFRVSFACCHLNATRSSLLTERISHYSSLNSPNDRFGADTGSHSQPSRCDASIHPNKECEVHIREVVPNTEIWDTCSVSSESALAPDAGTHQDAVSLEQIHPSWSVKWLIFRSLAGLLIYLSLVYFFEYLINQSLFELLHFENSIPDTQQYRWYQVLYQTGVFFSRSSVNLVQLRRTWIMAILQAGNFALCLTQVIYQYIPNIWIMFVIILYEGCLGGLAYVNTFYRIIQETAPAYREYAMGFATVADSIGITVAGFLAIPLHHWLCTVLR</sequence>
<comment type="similarity">
    <text evidence="2 7">Belongs to the battenin family.</text>
</comment>
<dbReference type="InterPro" id="IPR003492">
    <property type="entry name" value="Battenin_disease_Cln3"/>
</dbReference>
<protein>
    <recommendedName>
        <fullName evidence="7">Battenin</fullName>
    </recommendedName>
</protein>
<dbReference type="GO" id="GO:0007040">
    <property type="term" value="P:lysosome organization"/>
    <property type="evidence" value="ECO:0007669"/>
    <property type="project" value="TreeGrafter"/>
</dbReference>
<keyword evidence="9" id="KW-1185">Reference proteome</keyword>
<dbReference type="GO" id="GO:0005765">
    <property type="term" value="C:lysosomal membrane"/>
    <property type="evidence" value="ECO:0007669"/>
    <property type="project" value="UniProtKB-SubCell"/>
</dbReference>
<reference evidence="8" key="1">
    <citation type="submission" date="2019-03" db="EMBL/GenBank/DDBJ databases">
        <title>Improved annotation for the trematode Fasciola hepatica.</title>
        <authorList>
            <person name="Choi Y.-J."/>
            <person name="Martin J."/>
            <person name="Mitreva M."/>
        </authorList>
    </citation>
    <scope>NUCLEOTIDE SEQUENCE [LARGE SCALE GENOMIC DNA]</scope>
</reference>
<feature type="transmembrane region" description="Helical" evidence="7">
    <location>
        <begin position="410"/>
        <end position="429"/>
    </location>
</feature>
<evidence type="ECO:0000256" key="3">
    <source>
        <dbReference type="ARBA" id="ARBA00022448"/>
    </source>
</evidence>
<keyword evidence="7" id="KW-0458">Lysosome</keyword>
<feature type="transmembrane region" description="Helical" evidence="7">
    <location>
        <begin position="121"/>
        <end position="140"/>
    </location>
</feature>
<comment type="subcellular location">
    <subcellularLocation>
        <location evidence="1">Endomembrane system</location>
        <topology evidence="1">Multi-pass membrane protein</topology>
    </subcellularLocation>
    <subcellularLocation>
        <location evidence="7">Lysosome membrane</location>
        <topology evidence="7">Multi-pass membrane protein</topology>
    </subcellularLocation>
</comment>
<feature type="transmembrane region" description="Helical" evidence="7">
    <location>
        <begin position="182"/>
        <end position="200"/>
    </location>
</feature>
<feature type="transmembrane region" description="Helical" evidence="7">
    <location>
        <begin position="450"/>
        <end position="473"/>
    </location>
</feature>
<dbReference type="PANTHER" id="PTHR10981:SF0">
    <property type="entry name" value="BATTENIN"/>
    <property type="match status" value="1"/>
</dbReference>
<keyword evidence="4 7" id="KW-0812">Transmembrane</keyword>
<feature type="transmembrane region" description="Helical" evidence="7">
    <location>
        <begin position="152"/>
        <end position="170"/>
    </location>
</feature>
<dbReference type="AlphaFoldDB" id="A0A4E0S4A5"/>